<evidence type="ECO:0000313" key="3">
    <source>
        <dbReference type="Proteomes" id="UP001151760"/>
    </source>
</evidence>
<evidence type="ECO:0008006" key="4">
    <source>
        <dbReference type="Google" id="ProtNLM"/>
    </source>
</evidence>
<feature type="region of interest" description="Disordered" evidence="1">
    <location>
        <begin position="1"/>
        <end position="23"/>
    </location>
</feature>
<gene>
    <name evidence="2" type="ORF">Tco_1114491</name>
</gene>
<dbReference type="Proteomes" id="UP001151760">
    <property type="component" value="Unassembled WGS sequence"/>
</dbReference>
<evidence type="ECO:0000313" key="2">
    <source>
        <dbReference type="EMBL" id="GJU04153.1"/>
    </source>
</evidence>
<organism evidence="2 3">
    <name type="scientific">Tanacetum coccineum</name>
    <dbReference type="NCBI Taxonomy" id="301880"/>
    <lineage>
        <taxon>Eukaryota</taxon>
        <taxon>Viridiplantae</taxon>
        <taxon>Streptophyta</taxon>
        <taxon>Embryophyta</taxon>
        <taxon>Tracheophyta</taxon>
        <taxon>Spermatophyta</taxon>
        <taxon>Magnoliopsida</taxon>
        <taxon>eudicotyledons</taxon>
        <taxon>Gunneridae</taxon>
        <taxon>Pentapetalae</taxon>
        <taxon>asterids</taxon>
        <taxon>campanulids</taxon>
        <taxon>Asterales</taxon>
        <taxon>Asteraceae</taxon>
        <taxon>Asteroideae</taxon>
        <taxon>Anthemideae</taxon>
        <taxon>Anthemidinae</taxon>
        <taxon>Tanacetum</taxon>
    </lineage>
</organism>
<feature type="non-terminal residue" evidence="2">
    <location>
        <position position="1"/>
    </location>
</feature>
<reference evidence="2" key="2">
    <citation type="submission" date="2022-01" db="EMBL/GenBank/DDBJ databases">
        <authorList>
            <person name="Yamashiro T."/>
            <person name="Shiraishi A."/>
            <person name="Satake H."/>
            <person name="Nakayama K."/>
        </authorList>
    </citation>
    <scope>NUCLEOTIDE SEQUENCE</scope>
</reference>
<protein>
    <recommendedName>
        <fullName evidence="4">Reverse transcriptase domain-containing protein</fullName>
    </recommendedName>
</protein>
<dbReference type="EMBL" id="BQNB010021221">
    <property type="protein sequence ID" value="GJU04153.1"/>
    <property type="molecule type" value="Genomic_DNA"/>
</dbReference>
<sequence>PPLLLPSASRREDRPEVTLPPGKRLGIAFGPRYKVGESSSAAVRPARGPRADYGFVATMDREIRYDPEREVGYRITDSWDKIVETLQGAPVSIDTELGRHMTAFETKVRDRRAHAYTRHQIETEARLSREAWRRSMDASDLARREVMSLRTTVLGTGDHATRIGGNTTGAGYRTAGTTGTRWRSCTARAARGGWSTPVTTTPALTVTTTTTITNAQLQAMIDQGVTAALAARNVTRNGVDSHTSRMGVSGSERVSRECTYQDFMKCKPLYFKGTKGVVELTQWFERMETVFRISNCSMEN</sequence>
<comment type="caution">
    <text evidence="2">The sequence shown here is derived from an EMBL/GenBank/DDBJ whole genome shotgun (WGS) entry which is preliminary data.</text>
</comment>
<reference evidence="2" key="1">
    <citation type="journal article" date="2022" name="Int. J. Mol. Sci.">
        <title>Draft Genome of Tanacetum Coccineum: Genomic Comparison of Closely Related Tanacetum-Family Plants.</title>
        <authorList>
            <person name="Yamashiro T."/>
            <person name="Shiraishi A."/>
            <person name="Nakayama K."/>
            <person name="Satake H."/>
        </authorList>
    </citation>
    <scope>NUCLEOTIDE SEQUENCE</scope>
</reference>
<keyword evidence="3" id="KW-1185">Reference proteome</keyword>
<evidence type="ECO:0000256" key="1">
    <source>
        <dbReference type="SAM" id="MobiDB-lite"/>
    </source>
</evidence>
<proteinExistence type="predicted"/>
<accession>A0ABQ5IXU9</accession>
<name>A0ABQ5IXU9_9ASTR</name>